<gene>
    <name evidence="1" type="ORF">A7K91_12395</name>
</gene>
<dbReference type="EMBL" id="LYPA01000065">
    <property type="protein sequence ID" value="OBR64314.1"/>
    <property type="molecule type" value="Genomic_DNA"/>
</dbReference>
<organism evidence="1 2">
    <name type="scientific">Paenibacillus oryzae</name>
    <dbReference type="NCBI Taxonomy" id="1844972"/>
    <lineage>
        <taxon>Bacteria</taxon>
        <taxon>Bacillati</taxon>
        <taxon>Bacillota</taxon>
        <taxon>Bacilli</taxon>
        <taxon>Bacillales</taxon>
        <taxon>Paenibacillaceae</taxon>
        <taxon>Paenibacillus</taxon>
    </lineage>
</organism>
<sequence length="76" mass="8735">MVKSKQSASASRRYRSGQWVEHEGLYSDDWGSHLLLLKGDIFPSHPEMGETHWTYGGPAMLPHIRSSKMNRHHIGY</sequence>
<evidence type="ECO:0000313" key="2">
    <source>
        <dbReference type="Proteomes" id="UP000092024"/>
    </source>
</evidence>
<comment type="caution">
    <text evidence="1">The sequence shown here is derived from an EMBL/GenBank/DDBJ whole genome shotgun (WGS) entry which is preliminary data.</text>
</comment>
<keyword evidence="2" id="KW-1185">Reference proteome</keyword>
<proteinExistence type="predicted"/>
<protein>
    <submittedName>
        <fullName evidence="1">Uncharacterized protein</fullName>
    </submittedName>
</protein>
<name>A0A1A5YFE3_9BACL</name>
<dbReference type="AlphaFoldDB" id="A0A1A5YFE3"/>
<dbReference type="STRING" id="1844972.A7K91_12395"/>
<dbReference type="Proteomes" id="UP000092024">
    <property type="component" value="Unassembled WGS sequence"/>
</dbReference>
<dbReference type="OrthoDB" id="2623531at2"/>
<dbReference type="RefSeq" id="WP_068684855.1">
    <property type="nucleotide sequence ID" value="NZ_LYPA01000065.1"/>
</dbReference>
<evidence type="ECO:0000313" key="1">
    <source>
        <dbReference type="EMBL" id="OBR64314.1"/>
    </source>
</evidence>
<reference evidence="1 2" key="1">
    <citation type="submission" date="2016-05" db="EMBL/GenBank/DDBJ databases">
        <title>Paenibacillus oryzae. sp. nov., isolated from the rice root.</title>
        <authorList>
            <person name="Zhang J."/>
            <person name="Zhang X."/>
        </authorList>
    </citation>
    <scope>NUCLEOTIDE SEQUENCE [LARGE SCALE GENOMIC DNA]</scope>
    <source>
        <strain evidence="1 2">1DrF-4</strain>
    </source>
</reference>
<accession>A0A1A5YFE3</accession>